<organism evidence="12 13">
    <name type="scientific">Paraburkholderia bengalensis</name>
    <dbReference type="NCBI Taxonomy" id="2747562"/>
    <lineage>
        <taxon>Bacteria</taxon>
        <taxon>Pseudomonadati</taxon>
        <taxon>Pseudomonadota</taxon>
        <taxon>Betaproteobacteria</taxon>
        <taxon>Burkholderiales</taxon>
        <taxon>Burkholderiaceae</taxon>
        <taxon>Paraburkholderia</taxon>
    </lineage>
</organism>
<dbReference type="Pfam" id="PF00580">
    <property type="entry name" value="UvrD-helicase"/>
    <property type="match status" value="1"/>
</dbReference>
<sequence length="597" mass="68148">MDLWRHGELNPEQEAAIREPGNILLTACPGSGKTRTLTYKAAYELSRLKSSRQFVCAITYTHRAADEIHDRIERLGVDTSQLWIGTIHSFCLEWILKPYGIYHGSLSRGFRVIDAHEREALLTELCGQYDGLKVTFWDCEFFFTSERCVISTQNPALREAVREVLKRYFRRLAERKAIDFELILFRAHQILQTRPGIAKILSNIFPYVLVDEYQDTKEIQYSIVASILRASAGATSAFIVGDPNQAIYMSLGGYAIPHADLEALANTKFKPLALSKNYRSSRRVVDYFSNYNVYKTAIVAEGKDKDHVGVISYNDTVKIDGLEDELVRLIRHSIEDCGFAPGEICVIAPWWTHLASMTRKLVARLPEYPFDGPGMVPFGRDYDNFWFKVSRLALTVAAPDLYVRRLRWANEVLRDMTEAGVTAVGINAKVLLRACNCIVLDDADGLVYLRKFFAELFQLLNINFTQFEVLQKHYVAFFESSQARVEKLKKDGLECISDTEVFRRVFRTRTGITVSSIHGIKGAEFDAVIAYALLEGMVPHFDDAEGEESAKKLLYVVASRAKKNLHLISERQRMTRKREYEPTIVLADYEYKYDVLP</sequence>
<evidence type="ECO:0000256" key="7">
    <source>
        <dbReference type="ARBA" id="ARBA00034617"/>
    </source>
</evidence>
<dbReference type="InterPro" id="IPR027417">
    <property type="entry name" value="P-loop_NTPase"/>
</dbReference>
<evidence type="ECO:0000313" key="12">
    <source>
        <dbReference type="EMBL" id="MEI5999810.1"/>
    </source>
</evidence>
<evidence type="ECO:0000313" key="13">
    <source>
        <dbReference type="Proteomes" id="UP001386437"/>
    </source>
</evidence>
<dbReference type="InterPro" id="IPR014016">
    <property type="entry name" value="UvrD-like_ATP-bd"/>
</dbReference>
<name>A0ABU8IWN1_9BURK</name>
<keyword evidence="5 10" id="KW-0067">ATP-binding</keyword>
<dbReference type="Gene3D" id="3.40.50.300">
    <property type="entry name" value="P-loop containing nucleotide triphosphate hydrolases"/>
    <property type="match status" value="2"/>
</dbReference>
<evidence type="ECO:0000259" key="11">
    <source>
        <dbReference type="PROSITE" id="PS51198"/>
    </source>
</evidence>
<dbReference type="PROSITE" id="PS51198">
    <property type="entry name" value="UVRD_HELICASE_ATP_BIND"/>
    <property type="match status" value="1"/>
</dbReference>
<dbReference type="SUPFAM" id="SSF52540">
    <property type="entry name" value="P-loop containing nucleoside triphosphate hydrolases"/>
    <property type="match status" value="1"/>
</dbReference>
<evidence type="ECO:0000256" key="6">
    <source>
        <dbReference type="ARBA" id="ARBA00023235"/>
    </source>
</evidence>
<dbReference type="InterPro" id="IPR014017">
    <property type="entry name" value="DNA_helicase_UvrD-like_C"/>
</dbReference>
<keyword evidence="4 10" id="KW-0347">Helicase</keyword>
<feature type="domain" description="UvrD-like helicase ATP-binding" evidence="11">
    <location>
        <begin position="6"/>
        <end position="281"/>
    </location>
</feature>
<dbReference type="Proteomes" id="UP001386437">
    <property type="component" value="Unassembled WGS sequence"/>
</dbReference>
<keyword evidence="3 10" id="KW-0378">Hydrolase</keyword>
<comment type="catalytic activity">
    <reaction evidence="7">
        <text>Couples ATP hydrolysis with the unwinding of duplex DNA by translocating in the 3'-5' direction.</text>
        <dbReference type="EC" id="5.6.2.4"/>
    </reaction>
</comment>
<dbReference type="GO" id="GO:0004386">
    <property type="term" value="F:helicase activity"/>
    <property type="evidence" value="ECO:0007669"/>
    <property type="project" value="UniProtKB-KW"/>
</dbReference>
<evidence type="ECO:0000256" key="10">
    <source>
        <dbReference type="PROSITE-ProRule" id="PRU00560"/>
    </source>
</evidence>
<comment type="caution">
    <text evidence="12">The sequence shown here is derived from an EMBL/GenBank/DDBJ whole genome shotgun (WGS) entry which is preliminary data.</text>
</comment>
<dbReference type="EC" id="5.6.2.4" evidence="8"/>
<comment type="catalytic activity">
    <reaction evidence="9">
        <text>ATP + H2O = ADP + phosphate + H(+)</text>
        <dbReference type="Rhea" id="RHEA:13065"/>
        <dbReference type="ChEBI" id="CHEBI:15377"/>
        <dbReference type="ChEBI" id="CHEBI:15378"/>
        <dbReference type="ChEBI" id="CHEBI:30616"/>
        <dbReference type="ChEBI" id="CHEBI:43474"/>
        <dbReference type="ChEBI" id="CHEBI:456216"/>
        <dbReference type="EC" id="5.6.2.4"/>
    </reaction>
</comment>
<feature type="binding site" evidence="10">
    <location>
        <begin position="27"/>
        <end position="34"/>
    </location>
    <ligand>
        <name>ATP</name>
        <dbReference type="ChEBI" id="CHEBI:30616"/>
    </ligand>
</feature>
<dbReference type="CDD" id="cd17932">
    <property type="entry name" value="DEXQc_UvrD"/>
    <property type="match status" value="1"/>
</dbReference>
<dbReference type="InterPro" id="IPR013986">
    <property type="entry name" value="DExx_box_DNA_helicase_dom_sf"/>
</dbReference>
<evidence type="ECO:0000256" key="5">
    <source>
        <dbReference type="ARBA" id="ARBA00022840"/>
    </source>
</evidence>
<keyword evidence="2 10" id="KW-0547">Nucleotide-binding</keyword>
<keyword evidence="6" id="KW-0413">Isomerase</keyword>
<protein>
    <recommendedName>
        <fullName evidence="8">DNA 3'-5' helicase</fullName>
        <ecNumber evidence="8">5.6.2.4</ecNumber>
    </recommendedName>
</protein>
<evidence type="ECO:0000256" key="1">
    <source>
        <dbReference type="ARBA" id="ARBA00009922"/>
    </source>
</evidence>
<dbReference type="PANTHER" id="PTHR11070">
    <property type="entry name" value="UVRD / RECB / PCRA DNA HELICASE FAMILY MEMBER"/>
    <property type="match status" value="1"/>
</dbReference>
<dbReference type="InterPro" id="IPR000212">
    <property type="entry name" value="DNA_helicase_UvrD/REP"/>
</dbReference>
<comment type="similarity">
    <text evidence="1">Belongs to the helicase family. UvrD subfamily.</text>
</comment>
<evidence type="ECO:0000256" key="8">
    <source>
        <dbReference type="ARBA" id="ARBA00034808"/>
    </source>
</evidence>
<evidence type="ECO:0000256" key="9">
    <source>
        <dbReference type="ARBA" id="ARBA00048988"/>
    </source>
</evidence>
<keyword evidence="13" id="KW-1185">Reference proteome</keyword>
<dbReference type="Gene3D" id="1.10.10.160">
    <property type="match status" value="1"/>
</dbReference>
<dbReference type="EMBL" id="JACFYJ010000039">
    <property type="protein sequence ID" value="MEI5999810.1"/>
    <property type="molecule type" value="Genomic_DNA"/>
</dbReference>
<accession>A0ABU8IWN1</accession>
<evidence type="ECO:0000256" key="3">
    <source>
        <dbReference type="ARBA" id="ARBA00022801"/>
    </source>
</evidence>
<proteinExistence type="inferred from homology"/>
<gene>
    <name evidence="12" type="ORF">H3V53_22160</name>
</gene>
<dbReference type="Pfam" id="PF13361">
    <property type="entry name" value="UvrD_C"/>
    <property type="match status" value="1"/>
</dbReference>
<reference evidence="12 13" key="1">
    <citation type="journal article" date="2022" name="Arch. Microbiol.">
        <title>Paraburkholderia bengalensis sp. nov. isolated from roots of Oryza sativa, IR64.</title>
        <authorList>
            <person name="Nag P."/>
            <person name="Mondal N."/>
            <person name="Sarkar J."/>
            <person name="Das S."/>
        </authorList>
    </citation>
    <scope>NUCLEOTIDE SEQUENCE [LARGE SCALE GENOMIC DNA]</scope>
    <source>
        <strain evidence="12 13">IR64_4_BI</strain>
    </source>
</reference>
<dbReference type="RefSeq" id="WP_336599808.1">
    <property type="nucleotide sequence ID" value="NZ_JACFYJ010000039.1"/>
</dbReference>
<evidence type="ECO:0000256" key="2">
    <source>
        <dbReference type="ARBA" id="ARBA00022741"/>
    </source>
</evidence>
<evidence type="ECO:0000256" key="4">
    <source>
        <dbReference type="ARBA" id="ARBA00022806"/>
    </source>
</evidence>